<reference evidence="2 3" key="1">
    <citation type="submission" date="2019-03" db="EMBL/GenBank/DDBJ databases">
        <title>First draft genome of Liparis tanakae, snailfish: a comprehensive survey of snailfish specific genes.</title>
        <authorList>
            <person name="Kim W."/>
            <person name="Song I."/>
            <person name="Jeong J.-H."/>
            <person name="Kim D."/>
            <person name="Kim S."/>
            <person name="Ryu S."/>
            <person name="Song J.Y."/>
            <person name="Lee S.K."/>
        </authorList>
    </citation>
    <scope>NUCLEOTIDE SEQUENCE [LARGE SCALE GENOMIC DNA]</scope>
    <source>
        <tissue evidence="2">Muscle</tissue>
    </source>
</reference>
<name>A0A4Z2H3X4_9TELE</name>
<dbReference type="EMBL" id="SRLO01000331">
    <property type="protein sequence ID" value="TNN60567.1"/>
    <property type="molecule type" value="Genomic_DNA"/>
</dbReference>
<accession>A0A4Z2H3X4</accession>
<feature type="region of interest" description="Disordered" evidence="1">
    <location>
        <begin position="103"/>
        <end position="139"/>
    </location>
</feature>
<evidence type="ECO:0000313" key="2">
    <source>
        <dbReference type="EMBL" id="TNN60567.1"/>
    </source>
</evidence>
<evidence type="ECO:0000313" key="3">
    <source>
        <dbReference type="Proteomes" id="UP000314294"/>
    </source>
</evidence>
<protein>
    <submittedName>
        <fullName evidence="2">Ras-specific guanine nucleotide-releasing factor RalGPS1</fullName>
    </submittedName>
</protein>
<dbReference type="Proteomes" id="UP000314294">
    <property type="component" value="Unassembled WGS sequence"/>
</dbReference>
<dbReference type="AlphaFoldDB" id="A0A4Z2H3X4"/>
<evidence type="ECO:0000256" key="1">
    <source>
        <dbReference type="SAM" id="MobiDB-lite"/>
    </source>
</evidence>
<organism evidence="2 3">
    <name type="scientific">Liparis tanakae</name>
    <name type="common">Tanaka's snailfish</name>
    <dbReference type="NCBI Taxonomy" id="230148"/>
    <lineage>
        <taxon>Eukaryota</taxon>
        <taxon>Metazoa</taxon>
        <taxon>Chordata</taxon>
        <taxon>Craniata</taxon>
        <taxon>Vertebrata</taxon>
        <taxon>Euteleostomi</taxon>
        <taxon>Actinopterygii</taxon>
        <taxon>Neopterygii</taxon>
        <taxon>Teleostei</taxon>
        <taxon>Neoteleostei</taxon>
        <taxon>Acanthomorphata</taxon>
        <taxon>Eupercaria</taxon>
        <taxon>Perciformes</taxon>
        <taxon>Cottioidei</taxon>
        <taxon>Cottales</taxon>
        <taxon>Liparidae</taxon>
        <taxon>Liparis</taxon>
    </lineage>
</organism>
<keyword evidence="3" id="KW-1185">Reference proteome</keyword>
<sequence length="223" mass="23731">MEPHATSSGDAVVWRVEAERHLGAPPGSVTWERHLGPSPGSVTCIPGLSLNLEEEEIERGGRRADDIAAHRSPSPSCRAVCDPDAPSVVGHENFVFLRQPPEEDVNNRLTSPPALCASDTRDRCGGDTDQSEPWGLNTKQGRAGFAEDDDWSGALKLDGVGMMDLPNGRSGSIITTTAATLSEKSSSAESLSDKGSSDLKKSFDAVVFDVLKVTPEEYAVSEV</sequence>
<proteinExistence type="predicted"/>
<comment type="caution">
    <text evidence="2">The sequence shown here is derived from an EMBL/GenBank/DDBJ whole genome shotgun (WGS) entry which is preliminary data.</text>
</comment>
<gene>
    <name evidence="2" type="primary">RALGPS1_0</name>
    <name evidence="2" type="ORF">EYF80_029168</name>
</gene>